<dbReference type="Gene3D" id="3.80.10.10">
    <property type="entry name" value="Ribonuclease Inhibitor"/>
    <property type="match status" value="2"/>
</dbReference>
<keyword evidence="7" id="KW-1185">Reference proteome</keyword>
<evidence type="ECO:0000313" key="6">
    <source>
        <dbReference type="EMBL" id="THH10504.1"/>
    </source>
</evidence>
<evidence type="ECO:0000256" key="2">
    <source>
        <dbReference type="ARBA" id="ARBA00022490"/>
    </source>
</evidence>
<dbReference type="SUPFAM" id="SSF52075">
    <property type="entry name" value="Outer arm dynein light chain 1"/>
    <property type="match status" value="1"/>
</dbReference>
<name>A0A4S4LF36_9AGAM</name>
<dbReference type="EMBL" id="SGPK01000034">
    <property type="protein sequence ID" value="THH10504.1"/>
    <property type="molecule type" value="Genomic_DNA"/>
</dbReference>
<evidence type="ECO:0000256" key="4">
    <source>
        <dbReference type="ARBA" id="ARBA00022737"/>
    </source>
</evidence>
<feature type="region of interest" description="Disordered" evidence="5">
    <location>
        <begin position="259"/>
        <end position="283"/>
    </location>
</feature>
<dbReference type="PANTHER" id="PTHR15454:SF69">
    <property type="entry name" value="SERINE_THREONINE-PROTEIN KINASE 11-INTERACTING PROTEIN"/>
    <property type="match status" value="1"/>
</dbReference>
<dbReference type="PANTHER" id="PTHR15454">
    <property type="entry name" value="NISCHARIN RELATED"/>
    <property type="match status" value="1"/>
</dbReference>
<comment type="caution">
    <text evidence="6">The sequence shown here is derived from an EMBL/GenBank/DDBJ whole genome shotgun (WGS) entry which is preliminary data.</text>
</comment>
<feature type="compositionally biased region" description="Basic residues" evidence="5">
    <location>
        <begin position="522"/>
        <end position="531"/>
    </location>
</feature>
<evidence type="ECO:0000256" key="3">
    <source>
        <dbReference type="ARBA" id="ARBA00022614"/>
    </source>
</evidence>
<organism evidence="6 7">
    <name type="scientific">Phellinidium pouzarii</name>
    <dbReference type="NCBI Taxonomy" id="167371"/>
    <lineage>
        <taxon>Eukaryota</taxon>
        <taxon>Fungi</taxon>
        <taxon>Dikarya</taxon>
        <taxon>Basidiomycota</taxon>
        <taxon>Agaricomycotina</taxon>
        <taxon>Agaricomycetes</taxon>
        <taxon>Hymenochaetales</taxon>
        <taxon>Hymenochaetaceae</taxon>
        <taxon>Phellinidium</taxon>
    </lineage>
</organism>
<dbReference type="PROSITE" id="PS51450">
    <property type="entry name" value="LRR"/>
    <property type="match status" value="2"/>
</dbReference>
<evidence type="ECO:0000256" key="1">
    <source>
        <dbReference type="ARBA" id="ARBA00004496"/>
    </source>
</evidence>
<feature type="compositionally biased region" description="Basic and acidic residues" evidence="5">
    <location>
        <begin position="538"/>
        <end position="548"/>
    </location>
</feature>
<keyword evidence="4" id="KW-0677">Repeat</keyword>
<proteinExistence type="predicted"/>
<dbReference type="InterPro" id="IPR001611">
    <property type="entry name" value="Leu-rich_rpt"/>
</dbReference>
<reference evidence="6 7" key="1">
    <citation type="submission" date="2019-02" db="EMBL/GenBank/DDBJ databases">
        <title>Genome sequencing of the rare red list fungi Phellinidium pouzarii.</title>
        <authorList>
            <person name="Buettner E."/>
            <person name="Kellner H."/>
        </authorList>
    </citation>
    <scope>NUCLEOTIDE SEQUENCE [LARGE SCALE GENOMIC DNA]</scope>
    <source>
        <strain evidence="6 7">DSM 108285</strain>
    </source>
</reference>
<feature type="compositionally biased region" description="Polar residues" evidence="5">
    <location>
        <begin position="571"/>
        <end position="582"/>
    </location>
</feature>
<dbReference type="Proteomes" id="UP000308199">
    <property type="component" value="Unassembled WGS sequence"/>
</dbReference>
<comment type="subcellular location">
    <subcellularLocation>
        <location evidence="1">Cytoplasm</location>
    </subcellularLocation>
</comment>
<feature type="compositionally biased region" description="Basic and acidic residues" evidence="5">
    <location>
        <begin position="558"/>
        <end position="568"/>
    </location>
</feature>
<accession>A0A4S4LF36</accession>
<evidence type="ECO:0000313" key="7">
    <source>
        <dbReference type="Proteomes" id="UP000308199"/>
    </source>
</evidence>
<dbReference type="OrthoDB" id="676979at2759"/>
<feature type="compositionally biased region" description="Acidic residues" evidence="5">
    <location>
        <begin position="272"/>
        <end position="281"/>
    </location>
</feature>
<keyword evidence="2" id="KW-0963">Cytoplasm</keyword>
<feature type="region of interest" description="Disordered" evidence="5">
    <location>
        <begin position="504"/>
        <end position="669"/>
    </location>
</feature>
<gene>
    <name evidence="6" type="ORF">EW145_g1284</name>
</gene>
<dbReference type="GO" id="GO:0005737">
    <property type="term" value="C:cytoplasm"/>
    <property type="evidence" value="ECO:0007669"/>
    <property type="project" value="UniProtKB-SubCell"/>
</dbReference>
<sequence>MEHESGDDCIRRTAEFIRDNEARLAQAGLGRRKAQSLSSVSMFNPLGWVGLADGKASQPPVILSLDTHRLFYLLMRLEALSIDVGTLDVQVDDLSHPLSYISLGLNNDKSDTLSIADSFRSSLSAVSRLSLGAGWWGKPEPRSVEVELKYIYSSFTKLPALSLCAPGPKMIAELSQDPPMDSAIPLDSFKNLRSLECLDVDPRALLGWDRLAESLRSLTIKRSGLDDPTHIFSDAVLDDQMRREGDVTRSRVRKLGNRASHGFHSSNLPETVQEEAEDSDHLEDSSLSSPLVARLSPLKWAFLKHLCLADNALTSIPNSLLSALTSLTNFDLSSNLLVSIPSLSVLYNLISLNLSDNMIDSVLGIYTKLGQVLTLNLSRNRLDSLCGLERLMALERIDLRHNLLEESAEVGRLAVLPNIAEIWIEGNQFTEIEENYRVRCYDYFAKEGKTIVLDGSLPGFYERRSLSIIPPEEMYTSRIPAAPYTPPTIPTAVTVARAHSPLLSSASSSTVPSPGLAAVAAKPKKRRHKRLVALDGESDYRSSDEGHSAPHTRVATAVRDEARSKSPHEATGTTSSGNPQDSETPDLLPSLPSLEKMNACQSRHGRHRSEYVVPSSPPADGLTLSSPLSGGNGSLGRRAGTLASTKRRNRVSASVYEPPASSDADTVESAKQLKDADVFRARIEALRAEMGDNWLQVLSQSQFGSDQPSRR</sequence>
<dbReference type="AlphaFoldDB" id="A0A4S4LF36"/>
<keyword evidence="3" id="KW-0433">Leucine-rich repeat</keyword>
<feature type="compositionally biased region" description="Low complexity" evidence="5">
    <location>
        <begin position="504"/>
        <end position="516"/>
    </location>
</feature>
<evidence type="ECO:0000256" key="5">
    <source>
        <dbReference type="SAM" id="MobiDB-lite"/>
    </source>
</evidence>
<protein>
    <submittedName>
        <fullName evidence="6">Uncharacterized protein</fullName>
    </submittedName>
</protein>
<dbReference type="InterPro" id="IPR032675">
    <property type="entry name" value="LRR_dom_sf"/>
</dbReference>